<dbReference type="SUPFAM" id="SSF55347">
    <property type="entry name" value="Glyceraldehyde-3-phosphate dehydrogenase-like, C-terminal domain"/>
    <property type="match status" value="1"/>
</dbReference>
<feature type="domain" description="GFO/IDH/MocA-like oxidoreductase" evidence="3">
    <location>
        <begin position="151"/>
        <end position="285"/>
    </location>
</feature>
<name>A0A939EL88_9HYPH</name>
<dbReference type="Proteomes" id="UP000664096">
    <property type="component" value="Unassembled WGS sequence"/>
</dbReference>
<organism evidence="4 5">
    <name type="scientific">Roseibium aggregatum</name>
    <dbReference type="NCBI Taxonomy" id="187304"/>
    <lineage>
        <taxon>Bacteria</taxon>
        <taxon>Pseudomonadati</taxon>
        <taxon>Pseudomonadota</taxon>
        <taxon>Alphaproteobacteria</taxon>
        <taxon>Hyphomicrobiales</taxon>
        <taxon>Stappiaceae</taxon>
        <taxon>Roseibium</taxon>
    </lineage>
</organism>
<sequence>MTDAASTGEAAVKSLGIGLIGTGFMGKCHALAYGSVKPVFGDVPDTRLEVLCDVPAEKASSFAEQFGFARATDDWKDLVADPKVDIVCITTPNKVHKEMAIAALEAGKHVHLEKPMALTLEDARAMLSVAERTGARTIVGYNYLHNPAISHARKLISDGAIGRIVHFRGMVDEDYQADPDLAWTWRATRADAGLGALGDLGCHLVSLAVALVGPVESLMAETRTVHQTRPVGDGSEERRPVENEDIASALLAFENGVHGVISTSRSAWGRKSYIALEVHGTEGMITFDQERMNELRLYQNRGPLAEQGYKTILTGPAHPPYGNFVPAPGHQLGFNDLKVIEVHEFLRAIAENRSPVPSFREALHFETVIHAIASSGEQGTRVGIR</sequence>
<dbReference type="InterPro" id="IPR050463">
    <property type="entry name" value="Gfo/Idh/MocA_oxidrdct_glycsds"/>
</dbReference>
<dbReference type="RefSeq" id="WP_207144112.1">
    <property type="nucleotide sequence ID" value="NZ_JAEKJZ010000008.1"/>
</dbReference>
<dbReference type="Pfam" id="PF22725">
    <property type="entry name" value="GFO_IDH_MocA_C3"/>
    <property type="match status" value="1"/>
</dbReference>
<dbReference type="InterPro" id="IPR055170">
    <property type="entry name" value="GFO_IDH_MocA-like_dom"/>
</dbReference>
<protein>
    <submittedName>
        <fullName evidence="4">Gfo/Idh/MocA family oxidoreductase</fullName>
    </submittedName>
</protein>
<dbReference type="AlphaFoldDB" id="A0A939EL88"/>
<feature type="domain" description="Gfo/Idh/MocA-like oxidoreductase N-terminal" evidence="2">
    <location>
        <begin position="16"/>
        <end position="141"/>
    </location>
</feature>
<dbReference type="Gene3D" id="3.30.360.10">
    <property type="entry name" value="Dihydrodipicolinate Reductase, domain 2"/>
    <property type="match status" value="1"/>
</dbReference>
<dbReference type="PANTHER" id="PTHR43818">
    <property type="entry name" value="BCDNA.GH03377"/>
    <property type="match status" value="1"/>
</dbReference>
<reference evidence="4" key="1">
    <citation type="submission" date="2020-12" db="EMBL/GenBank/DDBJ databases">
        <title>Oil enriched cultivation method for isolating marine PHA-producing bacteria.</title>
        <authorList>
            <person name="Zheng W."/>
            <person name="Yu S."/>
            <person name="Huang Y."/>
        </authorList>
    </citation>
    <scope>NUCLEOTIDE SEQUENCE</scope>
    <source>
        <strain evidence="4">SY-2-12</strain>
    </source>
</reference>
<gene>
    <name evidence="4" type="ORF">JF539_26015</name>
</gene>
<dbReference type="GO" id="GO:0016491">
    <property type="term" value="F:oxidoreductase activity"/>
    <property type="evidence" value="ECO:0007669"/>
    <property type="project" value="UniProtKB-KW"/>
</dbReference>
<evidence type="ECO:0000259" key="2">
    <source>
        <dbReference type="Pfam" id="PF01408"/>
    </source>
</evidence>
<evidence type="ECO:0000259" key="3">
    <source>
        <dbReference type="Pfam" id="PF22725"/>
    </source>
</evidence>
<dbReference type="InterPro" id="IPR000683">
    <property type="entry name" value="Gfo/Idh/MocA-like_OxRdtase_N"/>
</dbReference>
<accession>A0A939EL88</accession>
<proteinExistence type="predicted"/>
<dbReference type="Gene3D" id="3.40.50.720">
    <property type="entry name" value="NAD(P)-binding Rossmann-like Domain"/>
    <property type="match status" value="1"/>
</dbReference>
<keyword evidence="1" id="KW-0560">Oxidoreductase</keyword>
<dbReference type="Pfam" id="PF01408">
    <property type="entry name" value="GFO_IDH_MocA"/>
    <property type="match status" value="1"/>
</dbReference>
<evidence type="ECO:0000313" key="4">
    <source>
        <dbReference type="EMBL" id="MBN9673839.1"/>
    </source>
</evidence>
<dbReference type="PANTHER" id="PTHR43818:SF11">
    <property type="entry name" value="BCDNA.GH03377"/>
    <property type="match status" value="1"/>
</dbReference>
<dbReference type="InterPro" id="IPR036291">
    <property type="entry name" value="NAD(P)-bd_dom_sf"/>
</dbReference>
<evidence type="ECO:0000256" key="1">
    <source>
        <dbReference type="ARBA" id="ARBA00023002"/>
    </source>
</evidence>
<dbReference type="SUPFAM" id="SSF51735">
    <property type="entry name" value="NAD(P)-binding Rossmann-fold domains"/>
    <property type="match status" value="1"/>
</dbReference>
<comment type="caution">
    <text evidence="4">The sequence shown here is derived from an EMBL/GenBank/DDBJ whole genome shotgun (WGS) entry which is preliminary data.</text>
</comment>
<evidence type="ECO:0000313" key="5">
    <source>
        <dbReference type="Proteomes" id="UP000664096"/>
    </source>
</evidence>
<dbReference type="GO" id="GO:0000166">
    <property type="term" value="F:nucleotide binding"/>
    <property type="evidence" value="ECO:0007669"/>
    <property type="project" value="InterPro"/>
</dbReference>
<dbReference type="EMBL" id="JAEKJZ010000008">
    <property type="protein sequence ID" value="MBN9673839.1"/>
    <property type="molecule type" value="Genomic_DNA"/>
</dbReference>